<evidence type="ECO:0000256" key="5">
    <source>
        <dbReference type="ARBA" id="ARBA00023136"/>
    </source>
</evidence>
<dbReference type="RefSeq" id="XP_023647838.1">
    <property type="nucleotide sequence ID" value="XM_023792070.2"/>
</dbReference>
<dbReference type="GeneID" id="111833603"/>
<dbReference type="GeneTree" id="ENSGT00420000029769"/>
<name>A0A3B3T1R4_9TELE</name>
<keyword evidence="6" id="KW-0812">Transmembrane</keyword>
<organism evidence="7 8">
    <name type="scientific">Paramormyrops kingsleyae</name>
    <dbReference type="NCBI Taxonomy" id="1676925"/>
    <lineage>
        <taxon>Eukaryota</taxon>
        <taxon>Metazoa</taxon>
        <taxon>Chordata</taxon>
        <taxon>Craniata</taxon>
        <taxon>Vertebrata</taxon>
        <taxon>Euteleostomi</taxon>
        <taxon>Actinopterygii</taxon>
        <taxon>Neopterygii</taxon>
        <taxon>Teleostei</taxon>
        <taxon>Osteoglossocephala</taxon>
        <taxon>Osteoglossomorpha</taxon>
        <taxon>Osteoglossiformes</taxon>
        <taxon>Mormyridae</taxon>
        <taxon>Paramormyrops</taxon>
    </lineage>
</organism>
<comment type="similarity">
    <text evidence="3">Belongs to the GASK family.</text>
</comment>
<keyword evidence="4" id="KW-0333">Golgi apparatus</keyword>
<dbReference type="PANTHER" id="PTHR15905">
    <property type="entry name" value="GOLGI-ASSOCIATED KINASE 1B-RELATED"/>
    <property type="match status" value="1"/>
</dbReference>
<dbReference type="Ensembl" id="ENSPKIT00000017370.1">
    <property type="protein sequence ID" value="ENSPKIP00000036423.1"/>
    <property type="gene ID" value="ENSPKIG00000015004.1"/>
</dbReference>
<proteinExistence type="inferred from homology"/>
<evidence type="ECO:0000256" key="1">
    <source>
        <dbReference type="ARBA" id="ARBA00004308"/>
    </source>
</evidence>
<comment type="subcellular location">
    <subcellularLocation>
        <location evidence="1">Endomembrane system</location>
    </subcellularLocation>
    <subcellularLocation>
        <location evidence="2">Golgi apparatus</location>
    </subcellularLocation>
</comment>
<keyword evidence="8" id="KW-1185">Reference proteome</keyword>
<accession>A0A3B3T1R4</accession>
<dbReference type="GO" id="GO:0005794">
    <property type="term" value="C:Golgi apparatus"/>
    <property type="evidence" value="ECO:0007669"/>
    <property type="project" value="UniProtKB-SubCell"/>
</dbReference>
<reference evidence="7" key="1">
    <citation type="submission" date="2025-08" db="UniProtKB">
        <authorList>
            <consortium name="Ensembl"/>
        </authorList>
    </citation>
    <scope>IDENTIFICATION</scope>
</reference>
<evidence type="ECO:0000313" key="7">
    <source>
        <dbReference type="Ensembl" id="ENSPKIP00000036423.1"/>
    </source>
</evidence>
<dbReference type="OrthoDB" id="10011371at2759"/>
<evidence type="ECO:0000256" key="4">
    <source>
        <dbReference type="ARBA" id="ARBA00023034"/>
    </source>
</evidence>
<dbReference type="AlphaFoldDB" id="A0A3B3T1R4"/>
<feature type="transmembrane region" description="Helical" evidence="6">
    <location>
        <begin position="37"/>
        <end position="59"/>
    </location>
</feature>
<evidence type="ECO:0000256" key="6">
    <source>
        <dbReference type="SAM" id="Phobius"/>
    </source>
</evidence>
<dbReference type="InterPro" id="IPR029207">
    <property type="entry name" value="FAM198"/>
</dbReference>
<keyword evidence="6" id="KW-1133">Transmembrane helix</keyword>
<keyword evidence="5 6" id="KW-0472">Membrane</keyword>
<dbReference type="Proteomes" id="UP000261540">
    <property type="component" value="Unplaced"/>
</dbReference>
<dbReference type="Pfam" id="PF15051">
    <property type="entry name" value="FAM198"/>
    <property type="match status" value="1"/>
</dbReference>
<sequence>MQSIRPGEIKGALLACPRVSLLRLSRCIRKAPAWKTTFAIAVACFIYLFFVVSRLGEVASRDKHKYRRKTGASRLEPDLREAADFSTAQNADLYGATPKSNVVYITLKAKREKPALLRGTVRPESRKKITAIDNHIQHDAFNAFDKTNEDEWKPRTAQDNEIHMIPGINIHYTLKNNGHEDSPKGAHHSYIRIYSERAPPWFSKEDMHALRFLADSRIIGIKEVSSGLLLFEGATGGTLRSPDKVVWIQGGPVCQGRCGLLKRAVDMSEVFAFHLDRILGLNRSIPTVCRRIGFSRDGDQSPAVLWDSSLAPTDGESHSSIRLTWGAYQRSLKHKCWHRGITPRAEWGCTSIHHYEWSKLALFDFLLQIYNRLDRNCCGFKPQQEDRCVELGHHLHCAEQDNISLVHIVHRMHDTRRLVFIDNEGYFDRNEDNLDFKLLDGIKELPEQAVSVLQSQRLRERLLQSLFLDQMYWESQGGRQGVEKLIDVIERRAEVLLTYINAHGIKVVAMDE</sequence>
<protein>
    <submittedName>
        <fullName evidence="7">Golgi associated kinase 1B</fullName>
    </submittedName>
</protein>
<evidence type="ECO:0000256" key="2">
    <source>
        <dbReference type="ARBA" id="ARBA00004555"/>
    </source>
</evidence>
<evidence type="ECO:0000313" key="8">
    <source>
        <dbReference type="Proteomes" id="UP000261540"/>
    </source>
</evidence>
<reference evidence="7" key="2">
    <citation type="submission" date="2025-09" db="UniProtKB">
        <authorList>
            <consortium name="Ensembl"/>
        </authorList>
    </citation>
    <scope>IDENTIFICATION</scope>
</reference>
<dbReference type="PANTHER" id="PTHR15905:SF1">
    <property type="entry name" value="GOLGI-ASSOCIATED KINASE 1B"/>
    <property type="match status" value="1"/>
</dbReference>
<evidence type="ECO:0000256" key="3">
    <source>
        <dbReference type="ARBA" id="ARBA00007691"/>
    </source>
</evidence>